<dbReference type="SUPFAM" id="SSF51569">
    <property type="entry name" value="Aldolase"/>
    <property type="match status" value="1"/>
</dbReference>
<evidence type="ECO:0000256" key="3">
    <source>
        <dbReference type="ARBA" id="ARBA00006324"/>
    </source>
</evidence>
<sequence>MENVIEVYMREDDVDTKVEPQTIKDLFTEFKPSTIFESEDSSNISEEDSQDESDTKCMKRRRKSKTDDVFSKKRMYLPKYRKEWETIPAYKPWLSESVFGSNYFYCKFCKNNNKCGRTEIEKHMSCRKHIRNSKVPQHRVQKKFTFRGLLCSVFTPFKNKDNDVNYAAIRDYAKYLLACGVKGVLLNDVVGEGMSLTTSERIKVLEEWIKICEKTKQHLMVQVGGGPLKDVLEMVKHAERKKVDSIIVLPDLYNKPKDHFDLMRYIKLVSDCATSIPLLYHHYPSYTGVDIDMAKFLSDILGEIDSFVGIIFNDNNLKDATSALLVNQDKFTVFIGADEIILGACASGFASIMVTSLNFVPHLIQNIYDDIALGKTLDAQKSQSILNNVLECVYRHGEWLPALKAAMNLLSPINVGPVRDPLVSIWQDKINKMKIDLQQLDIFPGSTIVGD</sequence>
<organism evidence="12 13">
    <name type="scientific">Aquatica leii</name>
    <dbReference type="NCBI Taxonomy" id="1421715"/>
    <lineage>
        <taxon>Eukaryota</taxon>
        <taxon>Metazoa</taxon>
        <taxon>Ecdysozoa</taxon>
        <taxon>Arthropoda</taxon>
        <taxon>Hexapoda</taxon>
        <taxon>Insecta</taxon>
        <taxon>Pterygota</taxon>
        <taxon>Neoptera</taxon>
        <taxon>Endopterygota</taxon>
        <taxon>Coleoptera</taxon>
        <taxon>Polyphaga</taxon>
        <taxon>Elateriformia</taxon>
        <taxon>Elateroidea</taxon>
        <taxon>Lampyridae</taxon>
        <taxon>Luciolinae</taxon>
        <taxon>Aquatica</taxon>
    </lineage>
</organism>
<evidence type="ECO:0000256" key="4">
    <source>
        <dbReference type="ARBA" id="ARBA00011881"/>
    </source>
</evidence>
<dbReference type="Proteomes" id="UP001353858">
    <property type="component" value="Unassembled WGS sequence"/>
</dbReference>
<dbReference type="Pfam" id="PF00701">
    <property type="entry name" value="DHDPS"/>
    <property type="match status" value="1"/>
</dbReference>
<evidence type="ECO:0000256" key="9">
    <source>
        <dbReference type="ARBA" id="ARBA00023277"/>
    </source>
</evidence>
<evidence type="ECO:0000256" key="10">
    <source>
        <dbReference type="ARBA" id="ARBA00044906"/>
    </source>
</evidence>
<reference evidence="13" key="1">
    <citation type="submission" date="2023-01" db="EMBL/GenBank/DDBJ databases">
        <title>Key to firefly adult light organ development and bioluminescence: homeobox transcription factors regulate luciferase expression and transportation to peroxisome.</title>
        <authorList>
            <person name="Fu X."/>
        </authorList>
    </citation>
    <scope>NUCLEOTIDE SEQUENCE [LARGE SCALE GENOMIC DNA]</scope>
</reference>
<evidence type="ECO:0000313" key="13">
    <source>
        <dbReference type="Proteomes" id="UP001353858"/>
    </source>
</evidence>
<evidence type="ECO:0000256" key="5">
    <source>
        <dbReference type="ARBA" id="ARBA00012911"/>
    </source>
</evidence>
<dbReference type="GO" id="GO:0005737">
    <property type="term" value="C:cytoplasm"/>
    <property type="evidence" value="ECO:0007669"/>
    <property type="project" value="UniProtKB-SubCell"/>
</dbReference>
<comment type="subunit">
    <text evidence="4">Homotetramer.</text>
</comment>
<proteinExistence type="inferred from homology"/>
<dbReference type="InterPro" id="IPR002220">
    <property type="entry name" value="DapA-like"/>
</dbReference>
<dbReference type="GO" id="GO:0008747">
    <property type="term" value="F:N-acetylneuraminate lyase activity"/>
    <property type="evidence" value="ECO:0007669"/>
    <property type="project" value="UniProtKB-EC"/>
</dbReference>
<dbReference type="Gene3D" id="3.20.20.70">
    <property type="entry name" value="Aldolase class I"/>
    <property type="match status" value="1"/>
</dbReference>
<keyword evidence="13" id="KW-1185">Reference proteome</keyword>
<keyword evidence="9" id="KW-0119">Carbohydrate metabolism</keyword>
<protein>
    <recommendedName>
        <fullName evidence="5">N-acetylneuraminate lyase</fullName>
        <ecNumber evidence="5">4.1.3.3</ecNumber>
    </recommendedName>
</protein>
<evidence type="ECO:0000256" key="8">
    <source>
        <dbReference type="ARBA" id="ARBA00023270"/>
    </source>
</evidence>
<comment type="pathway">
    <text evidence="2">Amino-sugar metabolism; N-acetylneuraminate degradation.</text>
</comment>
<dbReference type="EC" id="4.1.3.3" evidence="5"/>
<comment type="similarity">
    <text evidence="3">Belongs to the DapA family. NanA subfamily.</text>
</comment>
<evidence type="ECO:0000256" key="6">
    <source>
        <dbReference type="ARBA" id="ARBA00022490"/>
    </source>
</evidence>
<name>A0AAN7PLB5_9COLE</name>
<dbReference type="PANTHER" id="PTHR12128">
    <property type="entry name" value="DIHYDRODIPICOLINATE SYNTHASE"/>
    <property type="match status" value="1"/>
</dbReference>
<keyword evidence="8" id="KW-0704">Schiff base</keyword>
<dbReference type="InterPro" id="IPR013785">
    <property type="entry name" value="Aldolase_TIM"/>
</dbReference>
<evidence type="ECO:0000256" key="1">
    <source>
        <dbReference type="ARBA" id="ARBA00004496"/>
    </source>
</evidence>
<comment type="catalytic activity">
    <reaction evidence="10">
        <text>aceneuramate = aldehydo-N-acetyl-D-mannosamine + pyruvate</text>
        <dbReference type="Rhea" id="RHEA:23296"/>
        <dbReference type="ChEBI" id="CHEBI:15361"/>
        <dbReference type="ChEBI" id="CHEBI:17122"/>
        <dbReference type="ChEBI" id="CHEBI:173083"/>
        <dbReference type="EC" id="4.1.3.3"/>
    </reaction>
</comment>
<dbReference type="PANTHER" id="PTHR12128:SF21">
    <property type="entry name" value="N-ACETYLNEURAMINATE LYASE"/>
    <property type="match status" value="1"/>
</dbReference>
<comment type="subcellular location">
    <subcellularLocation>
        <location evidence="1">Cytoplasm</location>
    </subcellularLocation>
</comment>
<keyword evidence="6" id="KW-0963">Cytoplasm</keyword>
<accession>A0AAN7PLB5</accession>
<dbReference type="EMBL" id="JARPUR010000001">
    <property type="protein sequence ID" value="KAK4885266.1"/>
    <property type="molecule type" value="Genomic_DNA"/>
</dbReference>
<evidence type="ECO:0000256" key="11">
    <source>
        <dbReference type="SAM" id="MobiDB-lite"/>
    </source>
</evidence>
<gene>
    <name evidence="12" type="ORF">RN001_001537</name>
</gene>
<evidence type="ECO:0000256" key="7">
    <source>
        <dbReference type="ARBA" id="ARBA00023239"/>
    </source>
</evidence>
<evidence type="ECO:0000313" key="12">
    <source>
        <dbReference type="EMBL" id="KAK4885266.1"/>
    </source>
</evidence>
<keyword evidence="7" id="KW-0456">Lyase</keyword>
<feature type="region of interest" description="Disordered" evidence="11">
    <location>
        <begin position="37"/>
        <end position="60"/>
    </location>
</feature>
<evidence type="ECO:0000256" key="2">
    <source>
        <dbReference type="ARBA" id="ARBA00004878"/>
    </source>
</evidence>
<dbReference type="SMART" id="SM01130">
    <property type="entry name" value="DHDPS"/>
    <property type="match status" value="1"/>
</dbReference>
<comment type="caution">
    <text evidence="12">The sequence shown here is derived from an EMBL/GenBank/DDBJ whole genome shotgun (WGS) entry which is preliminary data.</text>
</comment>
<feature type="compositionally biased region" description="Acidic residues" evidence="11">
    <location>
        <begin position="37"/>
        <end position="52"/>
    </location>
</feature>
<dbReference type="AlphaFoldDB" id="A0AAN7PLB5"/>